<dbReference type="AlphaFoldDB" id="A0AAN6TY61"/>
<reference evidence="1" key="1">
    <citation type="journal article" date="2023" name="Mol. Phylogenet. Evol.">
        <title>Genome-scale phylogeny and comparative genomics of the fungal order Sordariales.</title>
        <authorList>
            <person name="Hensen N."/>
            <person name="Bonometti L."/>
            <person name="Westerberg I."/>
            <person name="Brannstrom I.O."/>
            <person name="Guillou S."/>
            <person name="Cros-Aarteil S."/>
            <person name="Calhoun S."/>
            <person name="Haridas S."/>
            <person name="Kuo A."/>
            <person name="Mondo S."/>
            <person name="Pangilinan J."/>
            <person name="Riley R."/>
            <person name="LaButti K."/>
            <person name="Andreopoulos B."/>
            <person name="Lipzen A."/>
            <person name="Chen C."/>
            <person name="Yan M."/>
            <person name="Daum C."/>
            <person name="Ng V."/>
            <person name="Clum A."/>
            <person name="Steindorff A."/>
            <person name="Ohm R.A."/>
            <person name="Martin F."/>
            <person name="Silar P."/>
            <person name="Natvig D.O."/>
            <person name="Lalanne C."/>
            <person name="Gautier V."/>
            <person name="Ament-Velasquez S.L."/>
            <person name="Kruys A."/>
            <person name="Hutchinson M.I."/>
            <person name="Powell A.J."/>
            <person name="Barry K."/>
            <person name="Miller A.N."/>
            <person name="Grigoriev I.V."/>
            <person name="Debuchy R."/>
            <person name="Gladieux P."/>
            <person name="Hiltunen Thoren M."/>
            <person name="Johannesson H."/>
        </authorList>
    </citation>
    <scope>NUCLEOTIDE SEQUENCE</scope>
    <source>
        <strain evidence="1">CBS 731.68</strain>
    </source>
</reference>
<keyword evidence="2" id="KW-1185">Reference proteome</keyword>
<proteinExistence type="predicted"/>
<evidence type="ECO:0000313" key="1">
    <source>
        <dbReference type="EMBL" id="KAK4122714.1"/>
    </source>
</evidence>
<protein>
    <submittedName>
        <fullName evidence="1">Uncharacterized protein</fullName>
    </submittedName>
</protein>
<dbReference type="Proteomes" id="UP001302602">
    <property type="component" value="Unassembled WGS sequence"/>
</dbReference>
<sequence>MHAEPIRRDTLKSRPAHWDAVIHGSNQMGLGFCSCASRLPNHIRNTCLHIFSLVVSSPWAMVNGSAAAKLDSPLTLFRMGCLWFTPVPSLWPAASTLHSRTMKPKATLPVGLL</sequence>
<comment type="caution">
    <text evidence="1">The sequence shown here is derived from an EMBL/GenBank/DDBJ whole genome shotgun (WGS) entry which is preliminary data.</text>
</comment>
<dbReference type="EMBL" id="MU853230">
    <property type="protein sequence ID" value="KAK4122714.1"/>
    <property type="molecule type" value="Genomic_DNA"/>
</dbReference>
<organism evidence="1 2">
    <name type="scientific">Parathielavia appendiculata</name>
    <dbReference type="NCBI Taxonomy" id="2587402"/>
    <lineage>
        <taxon>Eukaryota</taxon>
        <taxon>Fungi</taxon>
        <taxon>Dikarya</taxon>
        <taxon>Ascomycota</taxon>
        <taxon>Pezizomycotina</taxon>
        <taxon>Sordariomycetes</taxon>
        <taxon>Sordariomycetidae</taxon>
        <taxon>Sordariales</taxon>
        <taxon>Chaetomiaceae</taxon>
        <taxon>Parathielavia</taxon>
    </lineage>
</organism>
<reference evidence="1" key="2">
    <citation type="submission" date="2023-05" db="EMBL/GenBank/DDBJ databases">
        <authorList>
            <consortium name="Lawrence Berkeley National Laboratory"/>
            <person name="Steindorff A."/>
            <person name="Hensen N."/>
            <person name="Bonometti L."/>
            <person name="Westerberg I."/>
            <person name="Brannstrom I.O."/>
            <person name="Guillou S."/>
            <person name="Cros-Aarteil S."/>
            <person name="Calhoun S."/>
            <person name="Haridas S."/>
            <person name="Kuo A."/>
            <person name="Mondo S."/>
            <person name="Pangilinan J."/>
            <person name="Riley R."/>
            <person name="Labutti K."/>
            <person name="Andreopoulos B."/>
            <person name="Lipzen A."/>
            <person name="Chen C."/>
            <person name="Yanf M."/>
            <person name="Daum C."/>
            <person name="Ng V."/>
            <person name="Clum A."/>
            <person name="Ohm R."/>
            <person name="Martin F."/>
            <person name="Silar P."/>
            <person name="Natvig D."/>
            <person name="Lalanne C."/>
            <person name="Gautier V."/>
            <person name="Ament-Velasquez S.L."/>
            <person name="Kruys A."/>
            <person name="Hutchinson M.I."/>
            <person name="Powell A.J."/>
            <person name="Barry K."/>
            <person name="Miller A.N."/>
            <person name="Grigoriev I.V."/>
            <person name="Debuchy R."/>
            <person name="Gladieux P."/>
            <person name="Thoren M.H."/>
            <person name="Johannesson H."/>
        </authorList>
    </citation>
    <scope>NUCLEOTIDE SEQUENCE</scope>
    <source>
        <strain evidence="1">CBS 731.68</strain>
    </source>
</reference>
<name>A0AAN6TY61_9PEZI</name>
<dbReference type="PROSITE" id="PS51257">
    <property type="entry name" value="PROKAR_LIPOPROTEIN"/>
    <property type="match status" value="1"/>
</dbReference>
<evidence type="ECO:0000313" key="2">
    <source>
        <dbReference type="Proteomes" id="UP001302602"/>
    </source>
</evidence>
<accession>A0AAN6TY61</accession>
<gene>
    <name evidence="1" type="ORF">N657DRAFT_475595</name>
</gene>
<dbReference type="RefSeq" id="XP_062646485.1">
    <property type="nucleotide sequence ID" value="XM_062787544.1"/>
</dbReference>
<dbReference type="GeneID" id="87824314"/>